<evidence type="ECO:0000256" key="2">
    <source>
        <dbReference type="ARBA" id="ARBA00022553"/>
    </source>
</evidence>
<keyword evidence="2" id="KW-0597">Phosphoprotein</keyword>
<dbReference type="GO" id="GO:0006633">
    <property type="term" value="P:fatty acid biosynthetic process"/>
    <property type="evidence" value="ECO:0007669"/>
    <property type="project" value="InterPro"/>
</dbReference>
<keyword evidence="4" id="KW-0276">Fatty acid metabolism</keyword>
<keyword evidence="5" id="KW-0443">Lipid metabolism</keyword>
<proteinExistence type="predicted"/>
<gene>
    <name evidence="8" type="ORF">D7V93_07150</name>
</gene>
<dbReference type="AlphaFoldDB" id="A0A3A8Q7D3"/>
<dbReference type="InterPro" id="IPR014031">
    <property type="entry name" value="Ketoacyl_synth_C"/>
</dbReference>
<evidence type="ECO:0000256" key="3">
    <source>
        <dbReference type="ARBA" id="ARBA00022679"/>
    </source>
</evidence>
<dbReference type="GO" id="GO:0004315">
    <property type="term" value="F:3-oxoacyl-[acyl-carrier-protein] synthase activity"/>
    <property type="evidence" value="ECO:0007669"/>
    <property type="project" value="InterPro"/>
</dbReference>
<dbReference type="SUPFAM" id="SSF52151">
    <property type="entry name" value="FabD/lysophospholipase-like"/>
    <property type="match status" value="1"/>
</dbReference>
<keyword evidence="6" id="KW-0511">Multifunctional enzyme</keyword>
<dbReference type="PANTHER" id="PTHR43775">
    <property type="entry name" value="FATTY ACID SYNTHASE"/>
    <property type="match status" value="1"/>
</dbReference>
<evidence type="ECO:0000256" key="6">
    <source>
        <dbReference type="ARBA" id="ARBA00023268"/>
    </source>
</evidence>
<protein>
    <submittedName>
        <fullName evidence="8">Polyketide synthase</fullName>
    </submittedName>
</protein>
<dbReference type="Pfam" id="PF02801">
    <property type="entry name" value="Ketoacyl-synt_C"/>
    <property type="match status" value="1"/>
</dbReference>
<dbReference type="InterPro" id="IPR016035">
    <property type="entry name" value="Acyl_Trfase/lysoPLipase"/>
</dbReference>
<dbReference type="InterPro" id="IPR014043">
    <property type="entry name" value="Acyl_transferase_dom"/>
</dbReference>
<evidence type="ECO:0000256" key="4">
    <source>
        <dbReference type="ARBA" id="ARBA00022832"/>
    </source>
</evidence>
<dbReference type="PROSITE" id="PS00606">
    <property type="entry name" value="KS3_1"/>
    <property type="match status" value="1"/>
</dbReference>
<dbReference type="GO" id="GO:0004312">
    <property type="term" value="F:fatty acid synthase activity"/>
    <property type="evidence" value="ECO:0007669"/>
    <property type="project" value="TreeGrafter"/>
</dbReference>
<dbReference type="InterPro" id="IPR050091">
    <property type="entry name" value="PKS_NRPS_Biosynth_Enz"/>
</dbReference>
<reference evidence="9" key="1">
    <citation type="submission" date="2018-09" db="EMBL/GenBank/DDBJ databases">
        <authorList>
            <person name="Livingstone P.G."/>
            <person name="Whitworth D.E."/>
        </authorList>
    </citation>
    <scope>NUCLEOTIDE SEQUENCE [LARGE SCALE GENOMIC DNA]</scope>
    <source>
        <strain evidence="9">CA051B</strain>
    </source>
</reference>
<dbReference type="SMART" id="SM00827">
    <property type="entry name" value="PKS_AT"/>
    <property type="match status" value="1"/>
</dbReference>
<feature type="domain" description="Ketosynthase family 3 (KS3)" evidence="7">
    <location>
        <begin position="13"/>
        <end position="438"/>
    </location>
</feature>
<dbReference type="Pfam" id="PF00109">
    <property type="entry name" value="ketoacyl-synt"/>
    <property type="match status" value="1"/>
</dbReference>
<dbReference type="InterPro" id="IPR018201">
    <property type="entry name" value="Ketoacyl_synth_AS"/>
</dbReference>
<dbReference type="InterPro" id="IPR020841">
    <property type="entry name" value="PKS_Beta-ketoAc_synthase_dom"/>
</dbReference>
<dbReference type="InterPro" id="IPR016039">
    <property type="entry name" value="Thiolase-like"/>
</dbReference>
<evidence type="ECO:0000256" key="1">
    <source>
        <dbReference type="ARBA" id="ARBA00022450"/>
    </source>
</evidence>
<dbReference type="InterPro" id="IPR001227">
    <property type="entry name" value="Ac_transferase_dom_sf"/>
</dbReference>
<feature type="non-terminal residue" evidence="8">
    <location>
        <position position="679"/>
    </location>
</feature>
<keyword evidence="3" id="KW-0808">Transferase</keyword>
<evidence type="ECO:0000313" key="8">
    <source>
        <dbReference type="EMBL" id="RKH64619.1"/>
    </source>
</evidence>
<dbReference type="Pfam" id="PF00698">
    <property type="entry name" value="Acyl_transf_1"/>
    <property type="match status" value="1"/>
</dbReference>
<dbReference type="RefSeq" id="WP_147451068.1">
    <property type="nucleotide sequence ID" value="NZ_RAWB01000048.1"/>
</dbReference>
<name>A0A3A8Q7D3_9BACT</name>
<sequence length="679" mass="71998">MTEGDDVQGEDTGNDIAVIGMAGRFPGARDLKDFWNNVRGGVESISFFSESELERSPLLPEELWNHPRFIRAGGILEGADGFDHGFFDIPLREAQWMDPQQRVFLQCAWAALEDAAYDPTRYKGRISLYAGAGASGHLLNLLGEARKDPGAGLELATAGPESLAMKASFKLQLRGESIAVYTACSTGLVAIHMACQSLLTRQSDIALAGAVRIASPQRTGYLHQDGLIFSPDGHCRAFDHRAGGTVAGNGAGVVVLKLLADALRDGDTIRAVIKGSAVNNDGQQKVGYTAPSIEGQTEVIADALAYAGLGGDDIGYVEAHGTGTSLGDPIEIAALTRAFRKTTERTGFCGIGSLKTNLGHLDAAAGVAGLIKVVLSLQHGELPPSLHFERPNPEIDFERSPFFVNTALKPWPRGDAPRRAGVSSFGIGGTNAHVVVEEAPAQAEHTRGHRPLHVVTLSARTPSALEAMARNLASHVEAAPGLAMEDVAFTRNVGRRAFEHRRAVVAADGAELAERLRKPAVVEAGRNRRVAFLFPGQGAQAVGMGRELHAAEPGFRKDVDAALARLEPSLATEVRALLLPAQGQEEAVARKLSDPRVALPGLFIVEHALARLWMSWGVRPQALLGHSYGEYAAACVAGVLSPEDGLRLAVVRGALMARMPPGAMLAVALEEAEVLPLLG</sequence>
<dbReference type="CDD" id="cd00833">
    <property type="entry name" value="PKS"/>
    <property type="match status" value="1"/>
</dbReference>
<dbReference type="SMART" id="SM00825">
    <property type="entry name" value="PKS_KS"/>
    <property type="match status" value="1"/>
</dbReference>
<dbReference type="EMBL" id="RAWB01000048">
    <property type="protein sequence ID" value="RKH64619.1"/>
    <property type="molecule type" value="Genomic_DNA"/>
</dbReference>
<dbReference type="SUPFAM" id="SSF53901">
    <property type="entry name" value="Thiolase-like"/>
    <property type="match status" value="1"/>
</dbReference>
<dbReference type="Proteomes" id="UP000272888">
    <property type="component" value="Unassembled WGS sequence"/>
</dbReference>
<accession>A0A3A8Q7D3</accession>
<dbReference type="PROSITE" id="PS52004">
    <property type="entry name" value="KS3_2"/>
    <property type="match status" value="1"/>
</dbReference>
<dbReference type="FunFam" id="3.40.47.10:FF:000042">
    <property type="entry name" value="Polyketide synthase Pks13"/>
    <property type="match status" value="1"/>
</dbReference>
<keyword evidence="9" id="KW-1185">Reference proteome</keyword>
<comment type="caution">
    <text evidence="8">The sequence shown here is derived from an EMBL/GenBank/DDBJ whole genome shotgun (WGS) entry which is preliminary data.</text>
</comment>
<dbReference type="Gene3D" id="3.40.366.10">
    <property type="entry name" value="Malonyl-Coenzyme A Acyl Carrier Protein, domain 2"/>
    <property type="match status" value="1"/>
</dbReference>
<dbReference type="InterPro" id="IPR014030">
    <property type="entry name" value="Ketoacyl_synth_N"/>
</dbReference>
<dbReference type="PANTHER" id="PTHR43775:SF51">
    <property type="entry name" value="INACTIVE PHENOLPHTHIOCEROL SYNTHESIS POLYKETIDE SYNTHASE TYPE I PKS1-RELATED"/>
    <property type="match status" value="1"/>
</dbReference>
<keyword evidence="1" id="KW-0596">Phosphopantetheine</keyword>
<dbReference type="Gene3D" id="3.40.47.10">
    <property type="match status" value="1"/>
</dbReference>
<evidence type="ECO:0000259" key="7">
    <source>
        <dbReference type="PROSITE" id="PS52004"/>
    </source>
</evidence>
<evidence type="ECO:0000313" key="9">
    <source>
        <dbReference type="Proteomes" id="UP000272888"/>
    </source>
</evidence>
<evidence type="ECO:0000256" key="5">
    <source>
        <dbReference type="ARBA" id="ARBA00023098"/>
    </source>
</evidence>
<dbReference type="Pfam" id="PF22621">
    <property type="entry name" value="CurL-like_PKS_C"/>
    <property type="match status" value="1"/>
</dbReference>
<organism evidence="8 9">
    <name type="scientific">Corallococcus llansteffanensis</name>
    <dbReference type="NCBI Taxonomy" id="2316731"/>
    <lineage>
        <taxon>Bacteria</taxon>
        <taxon>Pseudomonadati</taxon>
        <taxon>Myxococcota</taxon>
        <taxon>Myxococcia</taxon>
        <taxon>Myxococcales</taxon>
        <taxon>Cystobacterineae</taxon>
        <taxon>Myxococcaceae</taxon>
        <taxon>Corallococcus</taxon>
    </lineage>
</organism>